<comment type="subcellular location">
    <subcellularLocation>
        <location evidence="1">Cell membrane</location>
        <topology evidence="1">Multi-pass membrane protein</topology>
    </subcellularLocation>
</comment>
<name>A0A1G6VW75_9ACTN</name>
<keyword evidence="5 7" id="KW-1133">Transmembrane helix</keyword>
<reference evidence="8 9" key="1">
    <citation type="submission" date="2016-10" db="EMBL/GenBank/DDBJ databases">
        <authorList>
            <person name="de Groot N.N."/>
        </authorList>
    </citation>
    <scope>NUCLEOTIDE SEQUENCE [LARGE SCALE GENOMIC DNA]</scope>
    <source>
        <strain evidence="8 9">MON 2.2</strain>
    </source>
</reference>
<dbReference type="InterPro" id="IPR051907">
    <property type="entry name" value="DoxX-like_oxidoreductase"/>
</dbReference>
<dbReference type="PANTHER" id="PTHR33452">
    <property type="entry name" value="OXIDOREDUCTASE CATD-RELATED"/>
    <property type="match status" value="1"/>
</dbReference>
<evidence type="ECO:0000256" key="1">
    <source>
        <dbReference type="ARBA" id="ARBA00004651"/>
    </source>
</evidence>
<feature type="transmembrane region" description="Helical" evidence="7">
    <location>
        <begin position="67"/>
        <end position="92"/>
    </location>
</feature>
<evidence type="ECO:0000256" key="7">
    <source>
        <dbReference type="SAM" id="Phobius"/>
    </source>
</evidence>
<dbReference type="GO" id="GO:0005886">
    <property type="term" value="C:plasma membrane"/>
    <property type="evidence" value="ECO:0007669"/>
    <property type="project" value="UniProtKB-SubCell"/>
</dbReference>
<evidence type="ECO:0000256" key="6">
    <source>
        <dbReference type="ARBA" id="ARBA00023136"/>
    </source>
</evidence>
<organism evidence="8 9">
    <name type="scientific">Auraticoccus monumenti</name>
    <dbReference type="NCBI Taxonomy" id="675864"/>
    <lineage>
        <taxon>Bacteria</taxon>
        <taxon>Bacillati</taxon>
        <taxon>Actinomycetota</taxon>
        <taxon>Actinomycetes</taxon>
        <taxon>Propionibacteriales</taxon>
        <taxon>Propionibacteriaceae</taxon>
        <taxon>Auraticoccus</taxon>
    </lineage>
</organism>
<evidence type="ECO:0000256" key="2">
    <source>
        <dbReference type="ARBA" id="ARBA00006679"/>
    </source>
</evidence>
<protein>
    <submittedName>
        <fullName evidence="8">Putative oxidoreductase</fullName>
    </submittedName>
</protein>
<dbReference type="RefSeq" id="WP_090591660.1">
    <property type="nucleotide sequence ID" value="NZ_LT629688.1"/>
</dbReference>
<dbReference type="EMBL" id="LT629688">
    <property type="protein sequence ID" value="SDD57683.1"/>
    <property type="molecule type" value="Genomic_DNA"/>
</dbReference>
<feature type="transmembrane region" description="Helical" evidence="7">
    <location>
        <begin position="104"/>
        <end position="125"/>
    </location>
</feature>
<dbReference type="OrthoDB" id="1122432at2"/>
<gene>
    <name evidence="8" type="ORF">SAMN04489747_1270</name>
</gene>
<keyword evidence="9" id="KW-1185">Reference proteome</keyword>
<keyword evidence="6 7" id="KW-0472">Membrane</keyword>
<comment type="similarity">
    <text evidence="2">Belongs to the DoxX family.</text>
</comment>
<dbReference type="AlphaFoldDB" id="A0A1G6VW75"/>
<keyword evidence="3" id="KW-1003">Cell membrane</keyword>
<dbReference type="InterPro" id="IPR032808">
    <property type="entry name" value="DoxX"/>
</dbReference>
<evidence type="ECO:0000313" key="8">
    <source>
        <dbReference type="EMBL" id="SDD57683.1"/>
    </source>
</evidence>
<sequence>MESFVRVLRDVVLLVSRCVLGAVALWHGWQHWRIDGLDAQVAAMTAQGVPQPQVVAWGFTMLELVGGALLVFGVLTPVLGLLFAVQAALTLFWLDPGTVGGVELVAVMGALALVLAVFGAGRAAIDQLFRRPEEPEDDELRYDETRPA</sequence>
<dbReference type="Proteomes" id="UP000198546">
    <property type="component" value="Chromosome i"/>
</dbReference>
<evidence type="ECO:0000256" key="5">
    <source>
        <dbReference type="ARBA" id="ARBA00022989"/>
    </source>
</evidence>
<evidence type="ECO:0000256" key="3">
    <source>
        <dbReference type="ARBA" id="ARBA00022475"/>
    </source>
</evidence>
<evidence type="ECO:0000256" key="4">
    <source>
        <dbReference type="ARBA" id="ARBA00022692"/>
    </source>
</evidence>
<dbReference type="PANTHER" id="PTHR33452:SF1">
    <property type="entry name" value="INNER MEMBRANE PROTEIN YPHA-RELATED"/>
    <property type="match status" value="1"/>
</dbReference>
<dbReference type="Pfam" id="PF07681">
    <property type="entry name" value="DoxX"/>
    <property type="match status" value="1"/>
</dbReference>
<evidence type="ECO:0000313" key="9">
    <source>
        <dbReference type="Proteomes" id="UP000198546"/>
    </source>
</evidence>
<accession>A0A1G6VW75</accession>
<proteinExistence type="inferred from homology"/>
<dbReference type="STRING" id="675864.SAMN04489747_1270"/>
<keyword evidence="4 7" id="KW-0812">Transmembrane</keyword>